<dbReference type="AlphaFoldDB" id="A0A7C9KM69"/>
<name>A0A7C9KM69_9SPHN</name>
<dbReference type="RefSeq" id="WP_152578065.1">
    <property type="nucleotide sequence ID" value="NZ_JAATJI010000002.1"/>
</dbReference>
<accession>A0A7C9KM69</accession>
<dbReference type="EMBL" id="WIOL01000003">
    <property type="protein sequence ID" value="MQT17623.1"/>
    <property type="molecule type" value="Genomic_DNA"/>
</dbReference>
<dbReference type="Gene3D" id="3.40.109.10">
    <property type="entry name" value="NADH Oxidase"/>
    <property type="match status" value="1"/>
</dbReference>
<evidence type="ECO:0000313" key="2">
    <source>
        <dbReference type="Proteomes" id="UP000481327"/>
    </source>
</evidence>
<reference evidence="1 2" key="1">
    <citation type="submission" date="2019-09" db="EMBL/GenBank/DDBJ databases">
        <title>Polymorphobacter sp. isolated from a lake in China.</title>
        <authorList>
            <person name="Liu Z."/>
        </authorList>
    </citation>
    <scope>NUCLEOTIDE SEQUENCE [LARGE SCALE GENOMIC DNA]</scope>
    <source>
        <strain evidence="1 2">D40P</strain>
    </source>
</reference>
<dbReference type="GO" id="GO:0016491">
    <property type="term" value="F:oxidoreductase activity"/>
    <property type="evidence" value="ECO:0007669"/>
    <property type="project" value="InterPro"/>
</dbReference>
<sequence length="418" mass="44492">MISRRALFRGAGGVALVGAGAGVVRAFDQGLLPGQGGAGLAAWDDWRLRRYQGPLALVSAGLLAASPHNTQPWHFAVGRLGVDVFEVPDRDLGAMDPFGRERLAGLGGAIHNMALAASSVGRMARVALLPDADNMRHVARIELGPEGARTAPHPLLDAVAARHTHRGPWTRTALTDAELARVRAFPTPPGLMIPIFAAASPRGQAFAAQTLEATAAIVGDAEMLADGHAWFRHSRRDLDRLKDGLGLATAGLSPGLAFAAAMLPPQSAAESARYWLAATRDTALPTASAFGMITVADPWDRRTALMAGMAWQRLHLQATAMGLVAQPLNQLPEMIDRERQLRRAPGFARAAGRLLDDPMQRPTFAFRLGRAAAPAPASVRRQVSAVIGTPARIGYDVDRARAESAAQERSLADRLRRP</sequence>
<protein>
    <recommendedName>
        <fullName evidence="3">Twin-arginine translocation pathway signal protein</fullName>
    </recommendedName>
</protein>
<dbReference type="InterPro" id="IPR000415">
    <property type="entry name" value="Nitroreductase-like"/>
</dbReference>
<dbReference type="Proteomes" id="UP000481327">
    <property type="component" value="Unassembled WGS sequence"/>
</dbReference>
<dbReference type="PROSITE" id="PS51318">
    <property type="entry name" value="TAT"/>
    <property type="match status" value="1"/>
</dbReference>
<organism evidence="1 2">
    <name type="scientific">Sandarakinorhabdus fusca</name>
    <dbReference type="NCBI Taxonomy" id="1439888"/>
    <lineage>
        <taxon>Bacteria</taxon>
        <taxon>Pseudomonadati</taxon>
        <taxon>Pseudomonadota</taxon>
        <taxon>Alphaproteobacteria</taxon>
        <taxon>Sphingomonadales</taxon>
        <taxon>Sphingosinicellaceae</taxon>
        <taxon>Sandarakinorhabdus</taxon>
    </lineage>
</organism>
<proteinExistence type="predicted"/>
<gene>
    <name evidence="1" type="ORF">F3168_10150</name>
</gene>
<evidence type="ECO:0008006" key="3">
    <source>
        <dbReference type="Google" id="ProtNLM"/>
    </source>
</evidence>
<dbReference type="OrthoDB" id="8156917at2"/>
<keyword evidence="2" id="KW-1185">Reference proteome</keyword>
<dbReference type="SUPFAM" id="SSF55469">
    <property type="entry name" value="FMN-dependent nitroreductase-like"/>
    <property type="match status" value="1"/>
</dbReference>
<dbReference type="InterPro" id="IPR006311">
    <property type="entry name" value="TAT_signal"/>
</dbReference>
<comment type="caution">
    <text evidence="1">The sequence shown here is derived from an EMBL/GenBank/DDBJ whole genome shotgun (WGS) entry which is preliminary data.</text>
</comment>
<evidence type="ECO:0000313" key="1">
    <source>
        <dbReference type="EMBL" id="MQT17623.1"/>
    </source>
</evidence>